<dbReference type="InterPro" id="IPR006186">
    <property type="entry name" value="Ser/Thr-sp_prot-phosphatase"/>
</dbReference>
<comment type="catalytic activity">
    <reaction evidence="1">
        <text>O-phospho-L-threonyl-[protein] + H2O = L-threonyl-[protein] + phosphate</text>
        <dbReference type="Rhea" id="RHEA:47004"/>
        <dbReference type="Rhea" id="RHEA-COMP:11060"/>
        <dbReference type="Rhea" id="RHEA-COMP:11605"/>
        <dbReference type="ChEBI" id="CHEBI:15377"/>
        <dbReference type="ChEBI" id="CHEBI:30013"/>
        <dbReference type="ChEBI" id="CHEBI:43474"/>
        <dbReference type="ChEBI" id="CHEBI:61977"/>
        <dbReference type="EC" id="3.1.3.16"/>
    </reaction>
</comment>
<feature type="domain" description="Serine/threonine specific protein phosphatases" evidence="2">
    <location>
        <begin position="123"/>
        <end position="128"/>
    </location>
</feature>
<dbReference type="SMART" id="SM00156">
    <property type="entry name" value="PP2Ac"/>
    <property type="match status" value="1"/>
</dbReference>
<comment type="similarity">
    <text evidence="1">Belongs to the PPP phosphatase family.</text>
</comment>
<keyword evidence="1" id="KW-0378">Hydrolase</keyword>
<dbReference type="SUPFAM" id="SSF56300">
    <property type="entry name" value="Metallo-dependent phosphatases"/>
    <property type="match status" value="1"/>
</dbReference>
<accession>A0A8R1HWR5</accession>
<dbReference type="Gene3D" id="3.60.21.10">
    <property type="match status" value="1"/>
</dbReference>
<dbReference type="Proteomes" id="UP000005237">
    <property type="component" value="Unassembled WGS sequence"/>
</dbReference>
<dbReference type="PRINTS" id="PR00114">
    <property type="entry name" value="STPHPHTASE"/>
</dbReference>
<dbReference type="PANTHER" id="PTHR11668:SF236">
    <property type="entry name" value="SERINE_THREONINE-PROTEIN PHOSPHATASE"/>
    <property type="match status" value="1"/>
</dbReference>
<evidence type="ECO:0000313" key="4">
    <source>
        <dbReference type="Proteomes" id="UP000005237"/>
    </source>
</evidence>
<evidence type="ECO:0000256" key="1">
    <source>
        <dbReference type="RuleBase" id="RU004273"/>
    </source>
</evidence>
<dbReference type="EnsemblMetazoa" id="CJA10814.1">
    <property type="protein sequence ID" value="CJA10814.1"/>
    <property type="gene ID" value="WBGene00130018"/>
</dbReference>
<dbReference type="GO" id="GO:0005737">
    <property type="term" value="C:cytoplasm"/>
    <property type="evidence" value="ECO:0007669"/>
    <property type="project" value="TreeGrafter"/>
</dbReference>
<dbReference type="PROSITE" id="PS00125">
    <property type="entry name" value="SER_THR_PHOSPHATASE"/>
    <property type="match status" value="1"/>
</dbReference>
<reference evidence="4" key="1">
    <citation type="submission" date="2010-08" db="EMBL/GenBank/DDBJ databases">
        <authorList>
            <consortium name="Caenorhabditis japonica Sequencing Consortium"/>
            <person name="Wilson R.K."/>
        </authorList>
    </citation>
    <scope>NUCLEOTIDE SEQUENCE [LARGE SCALE GENOMIC DNA]</scope>
    <source>
        <strain evidence="4">DF5081</strain>
    </source>
</reference>
<evidence type="ECO:0000259" key="2">
    <source>
        <dbReference type="PROSITE" id="PS00125"/>
    </source>
</evidence>
<dbReference type="AlphaFoldDB" id="A0A8R1HWR5"/>
<dbReference type="GO" id="GO:0004722">
    <property type="term" value="F:protein serine/threonine phosphatase activity"/>
    <property type="evidence" value="ECO:0007669"/>
    <property type="project" value="UniProtKB-EC"/>
</dbReference>
<keyword evidence="4" id="KW-1185">Reference proteome</keyword>
<reference evidence="3" key="2">
    <citation type="submission" date="2022-06" db="UniProtKB">
        <authorList>
            <consortium name="EnsemblMetazoa"/>
        </authorList>
    </citation>
    <scope>IDENTIFICATION</scope>
    <source>
        <strain evidence="3">DF5081</strain>
    </source>
</reference>
<dbReference type="EC" id="3.1.3.16" evidence="1"/>
<name>A0A8R1HWR5_CAEJA</name>
<protein>
    <recommendedName>
        <fullName evidence="1">Serine/threonine-protein phosphatase</fullName>
        <ecNumber evidence="1">3.1.3.16</ecNumber>
    </recommendedName>
</protein>
<organism evidence="3 4">
    <name type="scientific">Caenorhabditis japonica</name>
    <dbReference type="NCBI Taxonomy" id="281687"/>
    <lineage>
        <taxon>Eukaryota</taxon>
        <taxon>Metazoa</taxon>
        <taxon>Ecdysozoa</taxon>
        <taxon>Nematoda</taxon>
        <taxon>Chromadorea</taxon>
        <taxon>Rhabditida</taxon>
        <taxon>Rhabditina</taxon>
        <taxon>Rhabditomorpha</taxon>
        <taxon>Rhabditoidea</taxon>
        <taxon>Rhabditidae</taxon>
        <taxon>Peloderinae</taxon>
        <taxon>Caenorhabditis</taxon>
    </lineage>
</organism>
<dbReference type="InterPro" id="IPR050341">
    <property type="entry name" value="PP1_catalytic_subunit"/>
</dbReference>
<dbReference type="InterPro" id="IPR004843">
    <property type="entry name" value="Calcineurin-like_PHP"/>
</dbReference>
<dbReference type="GO" id="GO:0005634">
    <property type="term" value="C:nucleus"/>
    <property type="evidence" value="ECO:0007669"/>
    <property type="project" value="TreeGrafter"/>
</dbReference>
<proteinExistence type="inferred from homology"/>
<dbReference type="Pfam" id="PF00149">
    <property type="entry name" value="Metallophos"/>
    <property type="match status" value="1"/>
</dbReference>
<dbReference type="InterPro" id="IPR029052">
    <property type="entry name" value="Metallo-depent_PP-like"/>
</dbReference>
<sequence>MHELLLRAREMFWSEPLYRHVDVPVTIVGDIHGQFEDLRMMFDMNGWPFSDEEAKEMCKDKFQRDKCTKTTIPSILGNGTDRHPGPKNYLFLGDYVDRGPFSIEVVLLLFALQLRWPDRVCLLRGNHESRPVNRQYGFFSECSKRFGTRIYEVFQLAFNTMPLTAFVNKRVMCMHGGISEELYDLRQLDALKRPIDTPDIGIIADLTWADPEPEIDYYKDSPRGAGKIFGAKAVEEFCKHFQLDLIVRAHQVVQDGYEFFADKRLVTIFSAPFYCGQTDNVASMLSIDKDMVASFMLIKPVNSIKPEQNVGPKPPPE</sequence>
<evidence type="ECO:0000313" key="3">
    <source>
        <dbReference type="EnsemblMetazoa" id="CJA10814.1"/>
    </source>
</evidence>
<dbReference type="PANTHER" id="PTHR11668">
    <property type="entry name" value="SERINE/THREONINE PROTEIN PHOSPHATASE"/>
    <property type="match status" value="1"/>
</dbReference>